<dbReference type="CDD" id="cd03057">
    <property type="entry name" value="GST_N_Beta"/>
    <property type="match status" value="1"/>
</dbReference>
<reference evidence="4" key="1">
    <citation type="submission" date="2016-10" db="EMBL/GenBank/DDBJ databases">
        <authorList>
            <person name="Varghese N."/>
            <person name="Submissions S."/>
        </authorList>
    </citation>
    <scope>NUCLEOTIDE SEQUENCE [LARGE SCALE GENOMIC DNA]</scope>
    <source>
        <strain evidence="4">DSM 18168</strain>
    </source>
</reference>
<dbReference type="AlphaFoldDB" id="A0A1I7HD87"/>
<keyword evidence="4" id="KW-1185">Reference proteome</keyword>
<dbReference type="PANTHER" id="PTHR44051:SF8">
    <property type="entry name" value="GLUTATHIONE S-TRANSFERASE GSTA"/>
    <property type="match status" value="1"/>
</dbReference>
<evidence type="ECO:0000259" key="2">
    <source>
        <dbReference type="PROSITE" id="PS50405"/>
    </source>
</evidence>
<dbReference type="InterPro" id="IPR004045">
    <property type="entry name" value="Glutathione_S-Trfase_N"/>
</dbReference>
<dbReference type="Gene3D" id="1.20.1050.10">
    <property type="match status" value="1"/>
</dbReference>
<dbReference type="Proteomes" id="UP000242496">
    <property type="component" value="Unassembled WGS sequence"/>
</dbReference>
<dbReference type="Pfam" id="PF13409">
    <property type="entry name" value="GST_N_2"/>
    <property type="match status" value="1"/>
</dbReference>
<dbReference type="InterPro" id="IPR004046">
    <property type="entry name" value="GST_C"/>
</dbReference>
<dbReference type="SFLD" id="SFLDG01150">
    <property type="entry name" value="Main.1:_Beta-like"/>
    <property type="match status" value="1"/>
</dbReference>
<dbReference type="InterPro" id="IPR036249">
    <property type="entry name" value="Thioredoxin-like_sf"/>
</dbReference>
<keyword evidence="3" id="KW-0808">Transferase</keyword>
<dbReference type="SUPFAM" id="SSF52833">
    <property type="entry name" value="Thioredoxin-like"/>
    <property type="match status" value="1"/>
</dbReference>
<dbReference type="InterPro" id="IPR036282">
    <property type="entry name" value="Glutathione-S-Trfase_C_sf"/>
</dbReference>
<dbReference type="Gene3D" id="3.40.30.10">
    <property type="entry name" value="Glutaredoxin"/>
    <property type="match status" value="1"/>
</dbReference>
<organism evidence="3 4">
    <name type="scientific">Xenorhabdus koppenhoeferi</name>
    <dbReference type="NCBI Taxonomy" id="351659"/>
    <lineage>
        <taxon>Bacteria</taxon>
        <taxon>Pseudomonadati</taxon>
        <taxon>Pseudomonadota</taxon>
        <taxon>Gammaproteobacteria</taxon>
        <taxon>Enterobacterales</taxon>
        <taxon>Morganellaceae</taxon>
        <taxon>Xenorhabdus</taxon>
    </lineage>
</organism>
<dbReference type="STRING" id="351659.SAMN05421784_11319"/>
<gene>
    <name evidence="3" type="ORF">SAMN05421784_11319</name>
</gene>
<dbReference type="InterPro" id="IPR040079">
    <property type="entry name" value="Glutathione_S-Trfase"/>
</dbReference>
<dbReference type="SFLD" id="SFLDS00019">
    <property type="entry name" value="Glutathione_Transferase_(cytos"/>
    <property type="match status" value="1"/>
</dbReference>
<feature type="domain" description="GST C-terminal" evidence="2">
    <location>
        <begin position="87"/>
        <end position="202"/>
    </location>
</feature>
<dbReference type="CDD" id="cd03188">
    <property type="entry name" value="GST_C_Beta"/>
    <property type="match status" value="1"/>
</dbReference>
<dbReference type="NCBIfam" id="NF007831">
    <property type="entry name" value="PRK10542.1"/>
    <property type="match status" value="1"/>
</dbReference>
<dbReference type="PROSITE" id="PS50404">
    <property type="entry name" value="GST_NTER"/>
    <property type="match status" value="1"/>
</dbReference>
<evidence type="ECO:0000313" key="3">
    <source>
        <dbReference type="EMBL" id="SFU58572.1"/>
    </source>
</evidence>
<evidence type="ECO:0000313" key="4">
    <source>
        <dbReference type="Proteomes" id="UP000242496"/>
    </source>
</evidence>
<dbReference type="InterPro" id="IPR010987">
    <property type="entry name" value="Glutathione-S-Trfase_C-like"/>
</dbReference>
<proteinExistence type="predicted"/>
<accession>A0A1I7HD87</accession>
<sequence length="202" mass="22863">MKLYYSPGACSLSPHIMLREAGLDFSIVKVDLMNKKTESGDNFLAISPKGQVPTLQLDNNQILTEVTAIIKYIADQKPEKNLIAPTGTMEHYHQIEWLSYISSELHQNFMPLFPIIATPEAYIAILMKKLMLRLTYIDSVLAKFPYITGANFTIADSYLFAVSQWVPRTKLDISELVHLNAYMDMIKQRPSVHDALKAEGLI</sequence>
<dbReference type="SFLD" id="SFLDG00358">
    <property type="entry name" value="Main_(cytGST)"/>
    <property type="match status" value="1"/>
</dbReference>
<feature type="domain" description="GST N-terminal" evidence="1">
    <location>
        <begin position="1"/>
        <end position="81"/>
    </location>
</feature>
<dbReference type="RefSeq" id="WP_092550339.1">
    <property type="nucleotide sequence ID" value="NZ_CAWRBG010000035.1"/>
</dbReference>
<dbReference type="PANTHER" id="PTHR44051">
    <property type="entry name" value="GLUTATHIONE S-TRANSFERASE-RELATED"/>
    <property type="match status" value="1"/>
</dbReference>
<name>A0A1I7HD87_9GAMM</name>
<dbReference type="PROSITE" id="PS50405">
    <property type="entry name" value="GST_CTER"/>
    <property type="match status" value="1"/>
</dbReference>
<evidence type="ECO:0000259" key="1">
    <source>
        <dbReference type="PROSITE" id="PS50404"/>
    </source>
</evidence>
<dbReference type="SUPFAM" id="SSF47616">
    <property type="entry name" value="GST C-terminal domain-like"/>
    <property type="match status" value="1"/>
</dbReference>
<protein>
    <submittedName>
        <fullName evidence="3">Glutathione S-transferase</fullName>
    </submittedName>
</protein>
<dbReference type="OrthoDB" id="8772754at2"/>
<dbReference type="GO" id="GO:0016740">
    <property type="term" value="F:transferase activity"/>
    <property type="evidence" value="ECO:0007669"/>
    <property type="project" value="UniProtKB-KW"/>
</dbReference>
<dbReference type="EMBL" id="FPBJ01000013">
    <property type="protein sequence ID" value="SFU58572.1"/>
    <property type="molecule type" value="Genomic_DNA"/>
</dbReference>
<dbReference type="Pfam" id="PF00043">
    <property type="entry name" value="GST_C"/>
    <property type="match status" value="1"/>
</dbReference>